<evidence type="ECO:0000256" key="5">
    <source>
        <dbReference type="ARBA" id="ARBA00022801"/>
    </source>
</evidence>
<dbReference type="Pfam" id="PF01868">
    <property type="entry name" value="RNase_P-MRP_p29"/>
    <property type="match status" value="1"/>
</dbReference>
<dbReference type="InterPro" id="IPR023534">
    <property type="entry name" value="Rof/RNase_P-like"/>
</dbReference>
<dbReference type="EMBL" id="CP075546">
    <property type="protein sequence ID" value="QVV88729.1"/>
    <property type="molecule type" value="Genomic_DNA"/>
</dbReference>
<dbReference type="SMART" id="SM00538">
    <property type="entry name" value="POP4"/>
    <property type="match status" value="1"/>
</dbReference>
<gene>
    <name evidence="6" type="primary">rnp1</name>
    <name evidence="7" type="ORF">KHC33_15635</name>
</gene>
<evidence type="ECO:0000256" key="1">
    <source>
        <dbReference type="ARBA" id="ARBA00022490"/>
    </source>
</evidence>
<name>A0A8E7AYN8_9EURY</name>
<keyword evidence="8" id="KW-1185">Reference proteome</keyword>
<evidence type="ECO:0000313" key="7">
    <source>
        <dbReference type="EMBL" id="QVV88729.1"/>
    </source>
</evidence>
<dbReference type="RefSeq" id="WP_214419533.1">
    <property type="nucleotide sequence ID" value="NZ_CP075546.1"/>
</dbReference>
<dbReference type="InterPro" id="IPR023538">
    <property type="entry name" value="RNP1"/>
</dbReference>
<comment type="catalytic activity">
    <reaction evidence="6">
        <text>Endonucleolytic cleavage of RNA, removing 5'-extranucleotides from tRNA precursor.</text>
        <dbReference type="EC" id="3.1.26.5"/>
    </reaction>
</comment>
<organism evidence="7 8">
    <name type="scientific">Methanospirillum purgamenti</name>
    <dbReference type="NCBI Taxonomy" id="2834276"/>
    <lineage>
        <taxon>Archaea</taxon>
        <taxon>Methanobacteriati</taxon>
        <taxon>Methanobacteriota</taxon>
        <taxon>Stenosarchaea group</taxon>
        <taxon>Methanomicrobia</taxon>
        <taxon>Methanomicrobiales</taxon>
        <taxon>Methanospirillaceae</taxon>
        <taxon>Methanospirillum</taxon>
    </lineage>
</organism>
<dbReference type="GeneID" id="65567335"/>
<sequence length="91" mass="10389">MITPQNILRHEFTGLDVRVEQAQNQYLNGISGLVAMETRNMIFIKTETEVKKVAKKGVIFRFTLPSGKRVDVTGTVLIMAPEKRISMRIKR</sequence>
<dbReference type="InterPro" id="IPR002730">
    <property type="entry name" value="Rpp29/RNP1"/>
</dbReference>
<protein>
    <recommendedName>
        <fullName evidence="6">Ribonuclease P protein component 1</fullName>
        <shortName evidence="6">RNase P component 1</shortName>
        <ecNumber evidence="6">3.1.26.5</ecNumber>
    </recommendedName>
    <alternativeName>
        <fullName evidence="6">Rpp29</fullName>
    </alternativeName>
</protein>
<comment type="subunit">
    <text evidence="6">Consists of a catalytic RNA component and at least 4-5 protein subunits.</text>
</comment>
<dbReference type="AlphaFoldDB" id="A0A8E7AYN8"/>
<dbReference type="EC" id="3.1.26.5" evidence="6"/>
<dbReference type="GO" id="GO:0003723">
    <property type="term" value="F:RNA binding"/>
    <property type="evidence" value="ECO:0007669"/>
    <property type="project" value="InterPro"/>
</dbReference>
<comment type="function">
    <text evidence="6">Part of ribonuclease P, a protein complex that generates mature tRNA molecules by cleaving their 5'-ends.</text>
</comment>
<evidence type="ECO:0000256" key="6">
    <source>
        <dbReference type="HAMAP-Rule" id="MF_00754"/>
    </source>
</evidence>
<keyword evidence="2 6" id="KW-0819">tRNA processing</keyword>
<keyword evidence="1 6" id="KW-0963">Cytoplasm</keyword>
<keyword evidence="5 6" id="KW-0378">Hydrolase</keyword>
<comment type="subcellular location">
    <subcellularLocation>
        <location evidence="6">Cytoplasm</location>
    </subcellularLocation>
</comment>
<dbReference type="SUPFAM" id="SSF101744">
    <property type="entry name" value="Rof/RNase P subunit-like"/>
    <property type="match status" value="1"/>
</dbReference>
<dbReference type="KEGG" id="mrtj:KHC33_15635"/>
<keyword evidence="3 6" id="KW-0540">Nuclease</keyword>
<evidence type="ECO:0000256" key="3">
    <source>
        <dbReference type="ARBA" id="ARBA00022722"/>
    </source>
</evidence>
<dbReference type="Proteomes" id="UP000680656">
    <property type="component" value="Chromosome"/>
</dbReference>
<evidence type="ECO:0000256" key="2">
    <source>
        <dbReference type="ARBA" id="ARBA00022694"/>
    </source>
</evidence>
<evidence type="ECO:0000313" key="8">
    <source>
        <dbReference type="Proteomes" id="UP000680656"/>
    </source>
</evidence>
<dbReference type="GO" id="GO:0001682">
    <property type="term" value="P:tRNA 5'-leader removal"/>
    <property type="evidence" value="ECO:0007669"/>
    <property type="project" value="UniProtKB-UniRule"/>
</dbReference>
<dbReference type="InterPro" id="IPR036980">
    <property type="entry name" value="RNase_P/MRP_Rpp29_sf"/>
</dbReference>
<dbReference type="HAMAP" id="MF_00754">
    <property type="entry name" value="RNase_P_1"/>
    <property type="match status" value="1"/>
</dbReference>
<reference evidence="7 8" key="1">
    <citation type="submission" date="2021-05" db="EMBL/GenBank/DDBJ databases">
        <title>A novel Methanospirillum isolate from a pyrite-forming mixed culture.</title>
        <authorList>
            <person name="Bunk B."/>
            <person name="Sproer C."/>
            <person name="Spring S."/>
            <person name="Pester M."/>
        </authorList>
    </citation>
    <scope>NUCLEOTIDE SEQUENCE [LARGE SCALE GENOMIC DNA]</scope>
    <source>
        <strain evidence="7 8">J.3.6.1-F.2.7.3</strain>
    </source>
</reference>
<evidence type="ECO:0000256" key="4">
    <source>
        <dbReference type="ARBA" id="ARBA00022759"/>
    </source>
</evidence>
<comment type="similarity">
    <text evidence="6">Belongs to the eukaryotic/archaeal RNase P protein component 1 family.</text>
</comment>
<dbReference type="Gene3D" id="2.30.30.210">
    <property type="entry name" value="Ribonuclease P/MRP, subunit p29"/>
    <property type="match status" value="1"/>
</dbReference>
<keyword evidence="4 6" id="KW-0255">Endonuclease</keyword>
<accession>A0A8E7AYN8</accession>
<proteinExistence type="inferred from homology"/>
<dbReference type="GO" id="GO:0004526">
    <property type="term" value="F:ribonuclease P activity"/>
    <property type="evidence" value="ECO:0007669"/>
    <property type="project" value="UniProtKB-UniRule"/>
</dbReference>
<dbReference type="GO" id="GO:0030677">
    <property type="term" value="C:ribonuclease P complex"/>
    <property type="evidence" value="ECO:0007669"/>
    <property type="project" value="UniProtKB-UniRule"/>
</dbReference>
<dbReference type="GO" id="GO:0005737">
    <property type="term" value="C:cytoplasm"/>
    <property type="evidence" value="ECO:0007669"/>
    <property type="project" value="UniProtKB-SubCell"/>
</dbReference>